<dbReference type="SUPFAM" id="SSF51735">
    <property type="entry name" value="NAD(P)-binding Rossmann-fold domains"/>
    <property type="match status" value="1"/>
</dbReference>
<evidence type="ECO:0000313" key="4">
    <source>
        <dbReference type="EMBL" id="GER56348.1"/>
    </source>
</evidence>
<comment type="caution">
    <text evidence="4">The sequence shown here is derived from an EMBL/GenBank/DDBJ whole genome shotgun (WGS) entry which is preliminary data.</text>
</comment>
<name>A0A5A7RGT8_STRAF</name>
<proteinExistence type="inferred from homology"/>
<dbReference type="PANTHER" id="PTHR43574">
    <property type="entry name" value="EPIMERASE-RELATED"/>
    <property type="match status" value="1"/>
</dbReference>
<organism evidence="4 5">
    <name type="scientific">Striga asiatica</name>
    <name type="common">Asiatic witchweed</name>
    <name type="synonym">Buchnera asiatica</name>
    <dbReference type="NCBI Taxonomy" id="4170"/>
    <lineage>
        <taxon>Eukaryota</taxon>
        <taxon>Viridiplantae</taxon>
        <taxon>Streptophyta</taxon>
        <taxon>Embryophyta</taxon>
        <taxon>Tracheophyta</taxon>
        <taxon>Spermatophyta</taxon>
        <taxon>Magnoliopsida</taxon>
        <taxon>eudicotyledons</taxon>
        <taxon>Gunneridae</taxon>
        <taxon>Pentapetalae</taxon>
        <taxon>asterids</taxon>
        <taxon>lamiids</taxon>
        <taxon>Lamiales</taxon>
        <taxon>Orobanchaceae</taxon>
        <taxon>Buchnereae</taxon>
        <taxon>Striga</taxon>
    </lineage>
</organism>
<comment type="similarity">
    <text evidence="1">Belongs to the NAD(P)-dependent epimerase/dehydratase family.</text>
</comment>
<evidence type="ECO:0000313" key="5">
    <source>
        <dbReference type="Proteomes" id="UP000325081"/>
    </source>
</evidence>
<keyword evidence="3" id="KW-0413">Isomerase</keyword>
<gene>
    <name evidence="4" type="ORF">STAS_34068</name>
</gene>
<evidence type="ECO:0000256" key="3">
    <source>
        <dbReference type="ARBA" id="ARBA00023235"/>
    </source>
</evidence>
<dbReference type="GO" id="GO:0008168">
    <property type="term" value="F:methyltransferase activity"/>
    <property type="evidence" value="ECO:0007669"/>
    <property type="project" value="UniProtKB-KW"/>
</dbReference>
<protein>
    <submittedName>
        <fullName evidence="4">Ribosomal RNA small subunit methyltransferase J</fullName>
    </submittedName>
</protein>
<dbReference type="Proteomes" id="UP000325081">
    <property type="component" value="Unassembled WGS sequence"/>
</dbReference>
<dbReference type="AlphaFoldDB" id="A0A5A7RGT8"/>
<dbReference type="Gene3D" id="3.40.50.720">
    <property type="entry name" value="NAD(P)-binding Rossmann-like Domain"/>
    <property type="match status" value="2"/>
</dbReference>
<evidence type="ECO:0000256" key="1">
    <source>
        <dbReference type="ARBA" id="ARBA00007637"/>
    </source>
</evidence>
<keyword evidence="4" id="KW-0808">Transferase</keyword>
<reference evidence="5" key="1">
    <citation type="journal article" date="2019" name="Curr. Biol.">
        <title>Genome Sequence of Striga asiatica Provides Insight into the Evolution of Plant Parasitism.</title>
        <authorList>
            <person name="Yoshida S."/>
            <person name="Kim S."/>
            <person name="Wafula E.K."/>
            <person name="Tanskanen J."/>
            <person name="Kim Y.M."/>
            <person name="Honaas L."/>
            <person name="Yang Z."/>
            <person name="Spallek T."/>
            <person name="Conn C.E."/>
            <person name="Ichihashi Y."/>
            <person name="Cheong K."/>
            <person name="Cui S."/>
            <person name="Der J.P."/>
            <person name="Gundlach H."/>
            <person name="Jiao Y."/>
            <person name="Hori C."/>
            <person name="Ishida J.K."/>
            <person name="Kasahara H."/>
            <person name="Kiba T."/>
            <person name="Kim M.S."/>
            <person name="Koo N."/>
            <person name="Laohavisit A."/>
            <person name="Lee Y.H."/>
            <person name="Lumba S."/>
            <person name="McCourt P."/>
            <person name="Mortimer J.C."/>
            <person name="Mutuku J.M."/>
            <person name="Nomura T."/>
            <person name="Sasaki-Sekimoto Y."/>
            <person name="Seto Y."/>
            <person name="Wang Y."/>
            <person name="Wakatake T."/>
            <person name="Sakakibara H."/>
            <person name="Demura T."/>
            <person name="Yamaguchi S."/>
            <person name="Yoneyama K."/>
            <person name="Manabe R.I."/>
            <person name="Nelson D.C."/>
            <person name="Schulman A.H."/>
            <person name="Timko M.P."/>
            <person name="dePamphilis C.W."/>
            <person name="Choi D."/>
            <person name="Shirasu K."/>
        </authorList>
    </citation>
    <scope>NUCLEOTIDE SEQUENCE [LARGE SCALE GENOMIC DNA]</scope>
    <source>
        <strain evidence="5">cv. UVA1</strain>
    </source>
</reference>
<dbReference type="EMBL" id="BKCP01012625">
    <property type="protein sequence ID" value="GER56348.1"/>
    <property type="molecule type" value="Genomic_DNA"/>
</dbReference>
<dbReference type="GO" id="GO:0032259">
    <property type="term" value="P:methylation"/>
    <property type="evidence" value="ECO:0007669"/>
    <property type="project" value="UniProtKB-KW"/>
</dbReference>
<keyword evidence="2" id="KW-0520">NAD</keyword>
<keyword evidence="4" id="KW-0489">Methyltransferase</keyword>
<dbReference type="GO" id="GO:0016853">
    <property type="term" value="F:isomerase activity"/>
    <property type="evidence" value="ECO:0007669"/>
    <property type="project" value="UniProtKB-KW"/>
</dbReference>
<keyword evidence="5" id="KW-1185">Reference proteome</keyword>
<sequence length="315" mass="34542">MNTTKFCTTSCSQFAGFSQRPKNSNFSHLSFDSATLFIPIAGKFFVPCRRSRCTASYCMSTPACTVKASSTSGTPNDELEASSKGVVGVDDLLIVGPGVLGRIVAQKWQKEHPKSQIYGLTLTPDHHDELKENGIVPFLKGTQVAHKFPNVIFCAPPSRNPDYLGEVREGTLKWNREGSFLFTSSSALYDCYDNGSCDENTPVVPTGRNPKLDTLLNVEKLVLEAGGCVDAASLSIAILKKKFRSQIFLGCDNNPLSRQEVMELVCKSGKYSKKFEGFTGTTGPLGKKLNNSRTRSELGWQPKYSSFSQFLESLD</sequence>
<evidence type="ECO:0000256" key="2">
    <source>
        <dbReference type="ARBA" id="ARBA00023027"/>
    </source>
</evidence>
<dbReference type="InterPro" id="IPR036291">
    <property type="entry name" value="NAD(P)-bd_dom_sf"/>
</dbReference>
<accession>A0A5A7RGT8</accession>